<name>A0AAN9KE76_CANGL</name>
<reference evidence="1 2" key="1">
    <citation type="submission" date="2024-01" db="EMBL/GenBank/DDBJ databases">
        <title>The genomes of 5 underutilized Papilionoideae crops provide insights into root nodulation and disease resistanc.</title>
        <authorList>
            <person name="Jiang F."/>
        </authorList>
    </citation>
    <scope>NUCLEOTIDE SEQUENCE [LARGE SCALE GENOMIC DNA]</scope>
    <source>
        <strain evidence="1">LVBAO_FW01</strain>
        <tissue evidence="1">Leaves</tissue>
    </source>
</reference>
<organism evidence="1 2">
    <name type="scientific">Canavalia gladiata</name>
    <name type="common">Sword bean</name>
    <name type="synonym">Dolichos gladiatus</name>
    <dbReference type="NCBI Taxonomy" id="3824"/>
    <lineage>
        <taxon>Eukaryota</taxon>
        <taxon>Viridiplantae</taxon>
        <taxon>Streptophyta</taxon>
        <taxon>Embryophyta</taxon>
        <taxon>Tracheophyta</taxon>
        <taxon>Spermatophyta</taxon>
        <taxon>Magnoliopsida</taxon>
        <taxon>eudicotyledons</taxon>
        <taxon>Gunneridae</taxon>
        <taxon>Pentapetalae</taxon>
        <taxon>rosids</taxon>
        <taxon>fabids</taxon>
        <taxon>Fabales</taxon>
        <taxon>Fabaceae</taxon>
        <taxon>Papilionoideae</taxon>
        <taxon>50 kb inversion clade</taxon>
        <taxon>NPAAA clade</taxon>
        <taxon>indigoferoid/millettioid clade</taxon>
        <taxon>Phaseoleae</taxon>
        <taxon>Canavalia</taxon>
    </lineage>
</organism>
<keyword evidence="2" id="KW-1185">Reference proteome</keyword>
<evidence type="ECO:0000313" key="2">
    <source>
        <dbReference type="Proteomes" id="UP001367508"/>
    </source>
</evidence>
<proteinExistence type="predicted"/>
<sequence>MIILEGLHSYQTDLQLSQNSSIRQLSQNSSTDSSIQRMGYFKATPFSVELKFNLFKFSQPKSISILFHNP</sequence>
<dbReference type="Proteomes" id="UP001367508">
    <property type="component" value="Unassembled WGS sequence"/>
</dbReference>
<gene>
    <name evidence="1" type="ORF">VNO77_34421</name>
</gene>
<dbReference type="EMBL" id="JAYMYQ010000008">
    <property type="protein sequence ID" value="KAK7315840.1"/>
    <property type="molecule type" value="Genomic_DNA"/>
</dbReference>
<accession>A0AAN9KE76</accession>
<comment type="caution">
    <text evidence="1">The sequence shown here is derived from an EMBL/GenBank/DDBJ whole genome shotgun (WGS) entry which is preliminary data.</text>
</comment>
<dbReference type="AlphaFoldDB" id="A0AAN9KE76"/>
<protein>
    <submittedName>
        <fullName evidence="1">Uncharacterized protein</fullName>
    </submittedName>
</protein>
<evidence type="ECO:0000313" key="1">
    <source>
        <dbReference type="EMBL" id="KAK7315840.1"/>
    </source>
</evidence>